<evidence type="ECO:0000313" key="3">
    <source>
        <dbReference type="Proteomes" id="UP000241690"/>
    </source>
</evidence>
<keyword evidence="3" id="KW-1185">Reference proteome</keyword>
<feature type="region of interest" description="Disordered" evidence="1">
    <location>
        <begin position="1"/>
        <end position="20"/>
    </location>
</feature>
<evidence type="ECO:0000256" key="1">
    <source>
        <dbReference type="SAM" id="MobiDB-lite"/>
    </source>
</evidence>
<name>A0A2T4AUS9_TRIHA</name>
<accession>A0A2T4AUS9</accession>
<reference evidence="2 3" key="1">
    <citation type="submission" date="2016-07" db="EMBL/GenBank/DDBJ databases">
        <title>Multiple horizontal gene transfer events from other fungi enriched the ability of initially mycotrophic Trichoderma (Ascomycota) to feed on dead plant biomass.</title>
        <authorList>
            <consortium name="DOE Joint Genome Institute"/>
            <person name="Aerts A."/>
            <person name="Atanasova L."/>
            <person name="Chenthamara K."/>
            <person name="Zhang J."/>
            <person name="Grujic M."/>
            <person name="Henrissat B."/>
            <person name="Kuo A."/>
            <person name="Salamov A."/>
            <person name="Lipzen A."/>
            <person name="Labutti K."/>
            <person name="Barry K."/>
            <person name="Miao Y."/>
            <person name="Rahimi M.J."/>
            <person name="Shen Q."/>
            <person name="Grigoriev I.V."/>
            <person name="Kubicek C.P."/>
            <person name="Druzhinina I.S."/>
        </authorList>
    </citation>
    <scope>NUCLEOTIDE SEQUENCE [LARGE SCALE GENOMIC DNA]</scope>
    <source>
        <strain evidence="2 3">CBS 226.95</strain>
    </source>
</reference>
<dbReference type="AlphaFoldDB" id="A0A2T4AUS9"/>
<evidence type="ECO:0000313" key="2">
    <source>
        <dbReference type="EMBL" id="PTB60823.1"/>
    </source>
</evidence>
<dbReference type="RefSeq" id="XP_024780500.1">
    <property type="nucleotide sequence ID" value="XM_024913279.1"/>
</dbReference>
<dbReference type="Proteomes" id="UP000241690">
    <property type="component" value="Unassembled WGS sequence"/>
</dbReference>
<gene>
    <name evidence="2" type="ORF">M431DRAFT_197365</name>
</gene>
<dbReference type="GeneID" id="36621840"/>
<organism evidence="2 3">
    <name type="scientific">Trichoderma harzianum CBS 226.95</name>
    <dbReference type="NCBI Taxonomy" id="983964"/>
    <lineage>
        <taxon>Eukaryota</taxon>
        <taxon>Fungi</taxon>
        <taxon>Dikarya</taxon>
        <taxon>Ascomycota</taxon>
        <taxon>Pezizomycotina</taxon>
        <taxon>Sordariomycetes</taxon>
        <taxon>Hypocreomycetidae</taxon>
        <taxon>Hypocreales</taxon>
        <taxon>Hypocreaceae</taxon>
        <taxon>Trichoderma</taxon>
    </lineage>
</organism>
<dbReference type="EMBL" id="KZ679675">
    <property type="protein sequence ID" value="PTB60823.1"/>
    <property type="molecule type" value="Genomic_DNA"/>
</dbReference>
<proteinExistence type="predicted"/>
<protein>
    <submittedName>
        <fullName evidence="2">Uncharacterized protein</fullName>
    </submittedName>
</protein>
<sequence>MSMSCHGRTPYVGDNNERQQRQKQWLQVVTKLFMILREETKIQTHARPTQTHTRTHTDTLTCIHTYTAHVLVCSRRTHDGALCKVLLPMGSSPNRGARDQSGGFWIRGSGRIRDFGDGPTTTAMTTRIELSPKALRVLPFFKRASTSHSALVFSAPHGEGSVSHFITRK</sequence>